<dbReference type="EnsemblPlants" id="TraesCS7B02G134800.1">
    <property type="protein sequence ID" value="TraesCS7B02G134800.1.cds1"/>
    <property type="gene ID" value="TraesCS7B02G134800"/>
</dbReference>
<dbReference type="Gramene" id="TraesPARA_EIv1.0_2401510.2">
    <property type="protein sequence ID" value="TraesPARA_EIv1.0_2401510.2.CDS1"/>
    <property type="gene ID" value="TraesPARA_EIv1.0_2401510"/>
</dbReference>
<dbReference type="OrthoDB" id="749393at2759"/>
<reference evidence="2" key="1">
    <citation type="submission" date="2018-08" db="EMBL/GenBank/DDBJ databases">
        <authorList>
            <person name="Rossello M."/>
        </authorList>
    </citation>
    <scope>NUCLEOTIDE SEQUENCE [LARGE SCALE GENOMIC DNA]</scope>
    <source>
        <strain evidence="2">cv. Chinese Spring</strain>
    </source>
</reference>
<dbReference type="Gramene" id="TraesCS7B02G134800.1">
    <property type="protein sequence ID" value="TraesCS7B02G134800.1.cds1"/>
    <property type="gene ID" value="TraesCS7B02G134800"/>
</dbReference>
<evidence type="ECO:0000313" key="3">
    <source>
        <dbReference type="Proteomes" id="UP000019116"/>
    </source>
</evidence>
<name>A0A3B6SI31_WHEAT</name>
<evidence type="ECO:0000313" key="2">
    <source>
        <dbReference type="EnsemblPlants" id="TraesCS7B02G134800.1.cds1"/>
    </source>
</evidence>
<dbReference type="Gramene" id="TraesWEE_scaffold_008073_01G000200.1">
    <property type="protein sequence ID" value="TraesWEE_scaffold_008073_01G000200.1"/>
    <property type="gene ID" value="TraesWEE_scaffold_008073_01G000200"/>
</dbReference>
<keyword evidence="3" id="KW-1185">Reference proteome</keyword>
<dbReference type="Gramene" id="TraesCAD_scaffold_033894_01G000200.1">
    <property type="protein sequence ID" value="TraesCAD_scaffold_033894_01G000200.1"/>
    <property type="gene ID" value="TraesCAD_scaffold_033894_01G000200"/>
</dbReference>
<dbReference type="Gramene" id="TraesSYM5B03G02900650.1">
    <property type="protein sequence ID" value="TraesSYM5B03G02900650.1.CDS1"/>
    <property type="gene ID" value="TraesSYM5B03G02900650"/>
</dbReference>
<reference evidence="2" key="2">
    <citation type="submission" date="2018-10" db="UniProtKB">
        <authorList>
            <consortium name="EnsemblPlants"/>
        </authorList>
    </citation>
    <scope>IDENTIFICATION</scope>
</reference>
<dbReference type="Gramene" id="TraesMAC7B03G04096050.1">
    <property type="protein sequence ID" value="TraesMAC7B03G04096050.1.CDS1"/>
    <property type="gene ID" value="TraesMAC7B03G04096050"/>
</dbReference>
<feature type="region of interest" description="Disordered" evidence="1">
    <location>
        <begin position="1"/>
        <end position="23"/>
    </location>
</feature>
<gene>
    <name evidence="2" type="primary">LOC123159891</name>
</gene>
<dbReference type="Gramene" id="TraesARI5B03G02914310.2">
    <property type="protein sequence ID" value="TraesARI5B03G02914310.2.CDS1"/>
    <property type="gene ID" value="TraesARI5B03G02914310"/>
</dbReference>
<dbReference type="Gramene" id="TraesCLE_scaffold_019514_01G000200.1">
    <property type="protein sequence ID" value="TraesCLE_scaffold_019514_01G000200.1"/>
    <property type="gene ID" value="TraesCLE_scaffold_019514_01G000200"/>
</dbReference>
<protein>
    <submittedName>
        <fullName evidence="2">Uncharacterized protein</fullName>
    </submittedName>
</protein>
<dbReference type="Gramene" id="TraesJAG7B03G04084090.1">
    <property type="protein sequence ID" value="TraesJAG7B03G04084090.1.CDS1"/>
    <property type="gene ID" value="TraesJAG7B03G04084090"/>
</dbReference>
<dbReference type="Gramene" id="TraesCS7B03G0366900.1">
    <property type="protein sequence ID" value="TraesCS7B03G0366900.1.CDS1"/>
    <property type="gene ID" value="TraesCS7B03G0366900"/>
</dbReference>
<dbReference type="Gramene" id="TraesPARA_EIv1.0_2401510.1">
    <property type="protein sequence ID" value="TraesPARA_EIv1.0_2401510.1.CDS1"/>
    <property type="gene ID" value="TraesPARA_EIv1.0_2401510"/>
</dbReference>
<evidence type="ECO:0000256" key="1">
    <source>
        <dbReference type="SAM" id="MobiDB-lite"/>
    </source>
</evidence>
<dbReference type="AlphaFoldDB" id="A0A3B6SI31"/>
<dbReference type="Proteomes" id="UP000019116">
    <property type="component" value="Chromosome 7B"/>
</dbReference>
<proteinExistence type="predicted"/>
<organism evidence="2">
    <name type="scientific">Triticum aestivum</name>
    <name type="common">Wheat</name>
    <dbReference type="NCBI Taxonomy" id="4565"/>
    <lineage>
        <taxon>Eukaryota</taxon>
        <taxon>Viridiplantae</taxon>
        <taxon>Streptophyta</taxon>
        <taxon>Embryophyta</taxon>
        <taxon>Tracheophyta</taxon>
        <taxon>Spermatophyta</taxon>
        <taxon>Magnoliopsida</taxon>
        <taxon>Liliopsida</taxon>
        <taxon>Poales</taxon>
        <taxon>Poaceae</taxon>
        <taxon>BOP clade</taxon>
        <taxon>Pooideae</taxon>
        <taxon>Triticodae</taxon>
        <taxon>Triticeae</taxon>
        <taxon>Triticinae</taxon>
        <taxon>Triticum</taxon>
    </lineage>
</organism>
<dbReference type="Gramene" id="TraesROB_scaffold_015546_01G000200.1">
    <property type="protein sequence ID" value="TraesROB_scaffold_015546_01G000200.1"/>
    <property type="gene ID" value="TraesROB_scaffold_015546_01G000200"/>
</dbReference>
<sequence length="155" mass="16286">MDQREGSRKRARGEEEEVDSPPVKMTALAAAAAAADALAEAAFQEAAPAVVEGGDGDGDGDAWKPPPGVFDFPWLSCHGGLDAPVTSPLVELREVFFRSAVDGHVAAVGVPGDRFIAPPSNMMLFVVLEEWVVTAGEDEVDPMWRSVLEGANPSA</sequence>
<dbReference type="GeneID" id="123159891"/>
<accession>A0A3B6SI31</accession>
<dbReference type="Gramene" id="TraesARI5B03G02914310.1">
    <property type="protein sequence ID" value="TraesARI5B03G02914310.1.CDS1"/>
    <property type="gene ID" value="TraesARI5B03G02914310"/>
</dbReference>
<dbReference type="OMA" id="VNFMARR"/>
<dbReference type="RefSeq" id="XP_044433635.1">
    <property type="nucleotide sequence ID" value="XM_044577700.1"/>
</dbReference>